<reference evidence="1 2" key="1">
    <citation type="journal article" date="1999" name="Science">
        <title>Genome sequence of the radioresistant bacterium Deinococcus radiodurans R1.</title>
        <authorList>
            <person name="White O."/>
            <person name="Eisen J.A."/>
            <person name="Heidelberg J.F."/>
            <person name="Hickey E.K."/>
            <person name="Peterson J.D."/>
            <person name="Dodson R.J."/>
            <person name="Haft D.H."/>
            <person name="Gwinn M.L."/>
            <person name="Nelson W.C."/>
            <person name="Richardson D.L."/>
            <person name="Moffat K.S."/>
            <person name="Qin H."/>
            <person name="Jiang L."/>
            <person name="Pamphile W."/>
            <person name="Crosby M."/>
            <person name="Shen M."/>
            <person name="Vamathevan J.J."/>
            <person name="Lam P."/>
            <person name="McDonald L."/>
            <person name="Utterback T."/>
            <person name="Zalewski C."/>
            <person name="Makarova K.S."/>
            <person name="Aravind L."/>
            <person name="Daly M.J."/>
            <person name="Minton K.W."/>
            <person name="Fleischmann R.D."/>
            <person name="Ketchum K.A."/>
            <person name="Nelson K.E."/>
            <person name="Salzberg S."/>
            <person name="Smith H.O."/>
            <person name="Venter J.C."/>
            <person name="Fraser C.M."/>
        </authorList>
    </citation>
    <scope>NUCLEOTIDE SEQUENCE [LARGE SCALE GENOMIC DNA]</scope>
    <source>
        <strain evidence="2">ATCC 13939 / DSM 20539 / JCM 16871 / LMG 4051 / NBRC 15346 / NCIMB 9279 / R1 / VKM B-1422</strain>
    </source>
</reference>
<dbReference type="EnsemblBacteria" id="AAF11374">
    <property type="protein sequence ID" value="AAF11374"/>
    <property type="gene ID" value="DR_1814"/>
</dbReference>
<dbReference type="SUPFAM" id="SSF55144">
    <property type="entry name" value="LigT-like"/>
    <property type="match status" value="1"/>
</dbReference>
<dbReference type="InterPro" id="IPR009097">
    <property type="entry name" value="Cyclic_Pdiesterase"/>
</dbReference>
<evidence type="ECO:0000313" key="2">
    <source>
        <dbReference type="Proteomes" id="UP000002524"/>
    </source>
</evidence>
<dbReference type="EMBL" id="AE000513">
    <property type="protein sequence ID" value="AAF11374.1"/>
    <property type="molecule type" value="Genomic_DNA"/>
</dbReference>
<accession>Q9RTF1</accession>
<keyword evidence="2" id="KW-1185">Reference proteome</keyword>
<dbReference type="Pfam" id="PF13563">
    <property type="entry name" value="2_5_RNA_ligase2"/>
    <property type="match status" value="1"/>
</dbReference>
<dbReference type="STRING" id="243230.DR_1814"/>
<sequence length="142" mass="15332">MPHITVKARSGLGETVSEVARAVAERQSPVRVEVGGPRLFPNGSALYLAVRSPEAVRLHLALLDVLQPARRFGYEGPQMTPHLTLALARRGIALPELLADAQKEFADLARESFVFTAHTLTLMGKPRPGGVYAPVEAFPLQG</sequence>
<dbReference type="eggNOG" id="COG1514">
    <property type="taxonomic scope" value="Bacteria"/>
</dbReference>
<dbReference type="PIR" id="F75349">
    <property type="entry name" value="F75349"/>
</dbReference>
<dbReference type="Proteomes" id="UP000002524">
    <property type="component" value="Chromosome 1"/>
</dbReference>
<dbReference type="RefSeq" id="WP_010888449.1">
    <property type="nucleotide sequence ID" value="NC_001263.1"/>
</dbReference>
<gene>
    <name evidence="1" type="ordered locus">DR_1814</name>
</gene>
<dbReference type="AlphaFoldDB" id="Q9RTF1"/>
<evidence type="ECO:0000313" key="1">
    <source>
        <dbReference type="EMBL" id="AAF11374.1"/>
    </source>
</evidence>
<dbReference type="PaxDb" id="243230-DR_1814"/>
<name>Q9RTF1_DEIRA</name>
<dbReference type="KEGG" id="dra:DR_1814"/>
<protein>
    <recommendedName>
        <fullName evidence="3">2'-5' RNA ligase family protein</fullName>
    </recommendedName>
</protein>
<dbReference type="Gene3D" id="3.90.1140.10">
    <property type="entry name" value="Cyclic phosphodiesterase"/>
    <property type="match status" value="1"/>
</dbReference>
<organism evidence="1 2">
    <name type="scientific">Deinococcus radiodurans (strain ATCC 13939 / DSM 20539 / JCM 16871 / CCUG 27074 / LMG 4051 / NBRC 15346 / NCIMB 9279 / VKM B-1422 / R1)</name>
    <dbReference type="NCBI Taxonomy" id="243230"/>
    <lineage>
        <taxon>Bacteria</taxon>
        <taxon>Thermotogati</taxon>
        <taxon>Deinococcota</taxon>
        <taxon>Deinococci</taxon>
        <taxon>Deinococcales</taxon>
        <taxon>Deinococcaceae</taxon>
        <taxon>Deinococcus</taxon>
    </lineage>
</organism>
<evidence type="ECO:0008006" key="3">
    <source>
        <dbReference type="Google" id="ProtNLM"/>
    </source>
</evidence>
<dbReference type="InParanoid" id="Q9RTF1"/>
<dbReference type="OrthoDB" id="70764at2"/>
<dbReference type="PATRIC" id="fig|243230.17.peg.2025"/>
<dbReference type="HOGENOM" id="CLU_126454_0_0_0"/>
<proteinExistence type="predicted"/>